<feature type="transmembrane region" description="Helical" evidence="1">
    <location>
        <begin position="96"/>
        <end position="116"/>
    </location>
</feature>
<reference evidence="5 6" key="2">
    <citation type="submission" date="2019-02" db="EMBL/GenBank/DDBJ databases">
        <title>'Lichenibacterium ramalinii' gen. nov. sp. nov., 'Lichenibacterium minor' gen. nov. sp. nov.</title>
        <authorList>
            <person name="Pankratov T."/>
        </authorList>
    </citation>
    <scope>NUCLEOTIDE SEQUENCE [LARGE SCALE GENOMIC DNA]</scope>
    <source>
        <strain evidence="5 6">RmlP026</strain>
    </source>
</reference>
<evidence type="ECO:0000313" key="6">
    <source>
        <dbReference type="Proteomes" id="UP000290759"/>
    </source>
</evidence>
<dbReference type="Proteomes" id="UP000290759">
    <property type="component" value="Unassembled WGS sequence"/>
</dbReference>
<dbReference type="InterPro" id="IPR052155">
    <property type="entry name" value="Biofilm_reg_signaling"/>
</dbReference>
<dbReference type="InterPro" id="IPR000160">
    <property type="entry name" value="GGDEF_dom"/>
</dbReference>
<dbReference type="SUPFAM" id="SSF55073">
    <property type="entry name" value="Nucleotide cyclase"/>
    <property type="match status" value="1"/>
</dbReference>
<proteinExistence type="predicted"/>
<dbReference type="PROSITE" id="PS50883">
    <property type="entry name" value="EAL"/>
    <property type="match status" value="1"/>
</dbReference>
<dbReference type="InterPro" id="IPR029787">
    <property type="entry name" value="Nucleotide_cyclase"/>
</dbReference>
<dbReference type="NCBIfam" id="TIGR00254">
    <property type="entry name" value="GGDEF"/>
    <property type="match status" value="1"/>
</dbReference>
<dbReference type="SUPFAM" id="SSF141868">
    <property type="entry name" value="EAL domain-like"/>
    <property type="match status" value="1"/>
</dbReference>
<dbReference type="OrthoDB" id="9814202at2"/>
<dbReference type="PROSITE" id="PS50112">
    <property type="entry name" value="PAS"/>
    <property type="match status" value="1"/>
</dbReference>
<evidence type="ECO:0000259" key="2">
    <source>
        <dbReference type="PROSITE" id="PS50112"/>
    </source>
</evidence>
<dbReference type="InterPro" id="IPR035919">
    <property type="entry name" value="EAL_sf"/>
</dbReference>
<dbReference type="SMART" id="SM00267">
    <property type="entry name" value="GGDEF"/>
    <property type="match status" value="1"/>
</dbReference>
<dbReference type="InterPro" id="IPR035965">
    <property type="entry name" value="PAS-like_dom_sf"/>
</dbReference>
<dbReference type="PROSITE" id="PS50887">
    <property type="entry name" value="GGDEF"/>
    <property type="match status" value="1"/>
</dbReference>
<feature type="transmembrane region" description="Helical" evidence="1">
    <location>
        <begin position="147"/>
        <end position="166"/>
    </location>
</feature>
<gene>
    <name evidence="5" type="ORF">D3273_19540</name>
</gene>
<feature type="transmembrane region" description="Helical" evidence="1">
    <location>
        <begin position="32"/>
        <end position="50"/>
    </location>
</feature>
<dbReference type="NCBIfam" id="TIGR00229">
    <property type="entry name" value="sensory_box"/>
    <property type="match status" value="1"/>
</dbReference>
<dbReference type="Gene3D" id="3.30.450.20">
    <property type="entry name" value="PAS domain"/>
    <property type="match status" value="1"/>
</dbReference>
<feature type="domain" description="GGDEF" evidence="4">
    <location>
        <begin position="364"/>
        <end position="496"/>
    </location>
</feature>
<evidence type="ECO:0000259" key="4">
    <source>
        <dbReference type="PROSITE" id="PS50887"/>
    </source>
</evidence>
<dbReference type="SUPFAM" id="SSF55785">
    <property type="entry name" value="PYP-like sensor domain (PAS domain)"/>
    <property type="match status" value="1"/>
</dbReference>
<feature type="domain" description="PAS" evidence="2">
    <location>
        <begin position="210"/>
        <end position="261"/>
    </location>
</feature>
<reference evidence="5 6" key="1">
    <citation type="submission" date="2018-12" db="EMBL/GenBank/DDBJ databases">
        <authorList>
            <person name="Grouzdev D.S."/>
            <person name="Krutkina M.S."/>
        </authorList>
    </citation>
    <scope>NUCLEOTIDE SEQUENCE [LARGE SCALE GENOMIC DNA]</scope>
    <source>
        <strain evidence="5 6">RmlP026</strain>
    </source>
</reference>
<dbReference type="PANTHER" id="PTHR44757:SF2">
    <property type="entry name" value="BIOFILM ARCHITECTURE MAINTENANCE PROTEIN MBAA"/>
    <property type="match status" value="1"/>
</dbReference>
<organism evidence="5 6">
    <name type="scientific">Lichenibacterium minor</name>
    <dbReference type="NCBI Taxonomy" id="2316528"/>
    <lineage>
        <taxon>Bacteria</taxon>
        <taxon>Pseudomonadati</taxon>
        <taxon>Pseudomonadota</taxon>
        <taxon>Alphaproteobacteria</taxon>
        <taxon>Hyphomicrobiales</taxon>
        <taxon>Lichenihabitantaceae</taxon>
        <taxon>Lichenibacterium</taxon>
    </lineage>
</organism>
<feature type="transmembrane region" description="Helical" evidence="1">
    <location>
        <begin position="172"/>
        <end position="189"/>
    </location>
</feature>
<accession>A0A4Q2U5N2</accession>
<dbReference type="Pfam" id="PF00990">
    <property type="entry name" value="GGDEF"/>
    <property type="match status" value="1"/>
</dbReference>
<sequence>MSSNDGQTGRYDPQLPPAAYASNVEALFSDKTSLLIGAAAATCMTAVTAVETGRLSILAISLALCMVGFVRLRSMVRFASLKDRLDEPGLRRWERWYVVGGTAHVGLLGCFCLAAFAEGDPFARLASVAGVMAYLVGIPGRSFASTLLVNTQIAAAAVPLLLAVLLADHQYLWIWFLVFLPFLVALKTISSRLRGIFLSAVVRAHELSRLADRFDTALNNMPHGLAMFADDGTITVTNQRLAELMGMSSQDLATRTSLDQLWATCTSGAADRRLTPEALRADFDSSADRSTELVLPMSDGRTIAFRRQRIGAGGGVLIAEDVTERVQALEEVAYLARHDVLTGLCNRRSFMDCVGETLAIQPPAHSALLFVDLDHFKSVNDSLGHAVGDRLIVEVARRLEAVVGETSVLARLGGDEFVVFGTFADDRDGPASMASAVIARLSEPFELDGHEVVIGASVGIAPVQGRADVDTLLTDADLALYSAKVGGRGSVQFFQPAMQAEAHARRELEDDLRPALGRGEFEVHYQPIRSLREDAFVVCEALVRWRHPRRGLVPPSDFIPIAEEIGLIHELGAWVLSTACRECALWPSNIGVAVNVSAVQFRHGDVLAQVTQALRTSGLAAARLEVEVTESALVDDVQATGSLLRLLRGAGVGVSLDDFGTGYSSLSYLRALPFSKVKIDRSFLDGAEVGNRAMLLLEGIARLSDALGMTVVVEGVETPEQLKLIASLGCIEQVQGFLFSRPMTADLIQAVLSPITPAKVA</sequence>
<dbReference type="Pfam" id="PF12860">
    <property type="entry name" value="PAS_7"/>
    <property type="match status" value="1"/>
</dbReference>
<keyword evidence="1" id="KW-1133">Transmembrane helix</keyword>
<keyword evidence="1" id="KW-0812">Transmembrane</keyword>
<dbReference type="SMART" id="SM00052">
    <property type="entry name" value="EAL"/>
    <property type="match status" value="1"/>
</dbReference>
<dbReference type="EMBL" id="QYBB01000028">
    <property type="protein sequence ID" value="RYC30267.1"/>
    <property type="molecule type" value="Genomic_DNA"/>
</dbReference>
<keyword evidence="6" id="KW-1185">Reference proteome</keyword>
<dbReference type="Gene3D" id="3.30.70.270">
    <property type="match status" value="1"/>
</dbReference>
<dbReference type="InterPro" id="IPR001633">
    <property type="entry name" value="EAL_dom"/>
</dbReference>
<protein>
    <submittedName>
        <fullName evidence="5">EAL domain-containing protein</fullName>
    </submittedName>
</protein>
<comment type="caution">
    <text evidence="5">The sequence shown here is derived from an EMBL/GenBank/DDBJ whole genome shotgun (WGS) entry which is preliminary data.</text>
</comment>
<evidence type="ECO:0000256" key="1">
    <source>
        <dbReference type="SAM" id="Phobius"/>
    </source>
</evidence>
<dbReference type="Pfam" id="PF00563">
    <property type="entry name" value="EAL"/>
    <property type="match status" value="1"/>
</dbReference>
<keyword evidence="1" id="KW-0472">Membrane</keyword>
<feature type="transmembrane region" description="Helical" evidence="1">
    <location>
        <begin position="56"/>
        <end position="76"/>
    </location>
</feature>
<dbReference type="RefSeq" id="WP_129228576.1">
    <property type="nucleotide sequence ID" value="NZ_QYBB01000028.1"/>
</dbReference>
<dbReference type="AlphaFoldDB" id="A0A4Q2U5N2"/>
<evidence type="ECO:0000259" key="3">
    <source>
        <dbReference type="PROSITE" id="PS50883"/>
    </source>
</evidence>
<evidence type="ECO:0000313" key="5">
    <source>
        <dbReference type="EMBL" id="RYC30267.1"/>
    </source>
</evidence>
<dbReference type="InterPro" id="IPR000014">
    <property type="entry name" value="PAS"/>
</dbReference>
<feature type="domain" description="EAL" evidence="3">
    <location>
        <begin position="505"/>
        <end position="756"/>
    </location>
</feature>
<dbReference type="SMART" id="SM00091">
    <property type="entry name" value="PAS"/>
    <property type="match status" value="1"/>
</dbReference>
<dbReference type="PANTHER" id="PTHR44757">
    <property type="entry name" value="DIGUANYLATE CYCLASE DGCP"/>
    <property type="match status" value="1"/>
</dbReference>
<name>A0A4Q2U5N2_9HYPH</name>
<dbReference type="Gene3D" id="3.20.20.450">
    <property type="entry name" value="EAL domain"/>
    <property type="match status" value="1"/>
</dbReference>
<dbReference type="CDD" id="cd01949">
    <property type="entry name" value="GGDEF"/>
    <property type="match status" value="1"/>
</dbReference>
<dbReference type="CDD" id="cd01948">
    <property type="entry name" value="EAL"/>
    <property type="match status" value="1"/>
</dbReference>
<dbReference type="InterPro" id="IPR043128">
    <property type="entry name" value="Rev_trsase/Diguanyl_cyclase"/>
</dbReference>